<keyword evidence="5 10" id="KW-0274">FAD</keyword>
<evidence type="ECO:0000256" key="3">
    <source>
        <dbReference type="ARBA" id="ARBA00009347"/>
    </source>
</evidence>
<dbReference type="InterPro" id="IPR046373">
    <property type="entry name" value="Acyl-CoA_Oxase/DH_mid-dom_sf"/>
</dbReference>
<evidence type="ECO:0000259" key="12">
    <source>
        <dbReference type="Pfam" id="PF02770"/>
    </source>
</evidence>
<evidence type="ECO:0000259" key="11">
    <source>
        <dbReference type="Pfam" id="PF00441"/>
    </source>
</evidence>
<keyword evidence="15" id="KW-1185">Reference proteome</keyword>
<dbReference type="Pfam" id="PF02771">
    <property type="entry name" value="Acyl-CoA_dh_N"/>
    <property type="match status" value="1"/>
</dbReference>
<evidence type="ECO:0000256" key="5">
    <source>
        <dbReference type="ARBA" id="ARBA00022827"/>
    </source>
</evidence>
<evidence type="ECO:0000313" key="15">
    <source>
        <dbReference type="Proteomes" id="UP000199385"/>
    </source>
</evidence>
<protein>
    <recommendedName>
        <fullName evidence="8">Acyl-[acyl-carrier-protein] dehydrogenase MbtN</fullName>
    </recommendedName>
    <alternativeName>
        <fullName evidence="9">Mycobactin synthase protein N</fullName>
    </alternativeName>
</protein>
<organism evidence="14 15">
    <name type="scientific">Micromonospora auratinigra</name>
    <dbReference type="NCBI Taxonomy" id="261654"/>
    <lineage>
        <taxon>Bacteria</taxon>
        <taxon>Bacillati</taxon>
        <taxon>Actinomycetota</taxon>
        <taxon>Actinomycetes</taxon>
        <taxon>Micromonosporales</taxon>
        <taxon>Micromonosporaceae</taxon>
        <taxon>Micromonospora</taxon>
    </lineage>
</organism>
<keyword evidence="6 10" id="KW-0560">Oxidoreductase</keyword>
<evidence type="ECO:0000256" key="6">
    <source>
        <dbReference type="ARBA" id="ARBA00023002"/>
    </source>
</evidence>
<dbReference type="PANTHER" id="PTHR48083">
    <property type="entry name" value="MEDIUM-CHAIN SPECIFIC ACYL-COA DEHYDROGENASE, MITOCHONDRIAL-RELATED"/>
    <property type="match status" value="1"/>
</dbReference>
<comment type="cofactor">
    <cofactor evidence="1 10">
        <name>FAD</name>
        <dbReference type="ChEBI" id="CHEBI:57692"/>
    </cofactor>
</comment>
<sequence>MSMLFDDGVVGEHVDDYRRTVRSVIERDIVPLVRPAADAGLFPREALSRLGAAGLIRQRWTDQAGDPGRAAILHEEMAAAGCAGVAVGVTLVMETVAGALLRFGHSPQLRKTLDGVLEGDLVGCFGASEVTGGSDLSGIRSSVRRERDGWRVRAEKKYLSLGRACDFALLLCRVEREERARTLQPLAIVMVPGESLRVVKPLHKAGAAALDTTWMACDTWVPDEAMLGRPGLGLVMASEALTYERVAVAAHCVGVGSRALTLAAAHLHRRTQFGQPLICHQALRLRLADLTSQLAVLRHAVCGAAAAASRSGGRTTVREAAALKVTAARLIERVTSESMHFFGGAGYLEDETPMAALWRDARLARIGAGTDEVLWEIVANGIVPDFRTYDTCVNLTENAAVTEELT</sequence>
<dbReference type="GO" id="GO:0005737">
    <property type="term" value="C:cytoplasm"/>
    <property type="evidence" value="ECO:0007669"/>
    <property type="project" value="TreeGrafter"/>
</dbReference>
<dbReference type="SUPFAM" id="SSF47203">
    <property type="entry name" value="Acyl-CoA dehydrogenase C-terminal domain-like"/>
    <property type="match status" value="1"/>
</dbReference>
<evidence type="ECO:0000256" key="9">
    <source>
        <dbReference type="ARBA" id="ARBA00042660"/>
    </source>
</evidence>
<dbReference type="EMBL" id="LT594323">
    <property type="protein sequence ID" value="SBT38757.1"/>
    <property type="molecule type" value="Genomic_DNA"/>
</dbReference>
<dbReference type="Pfam" id="PF00441">
    <property type="entry name" value="Acyl-CoA_dh_1"/>
    <property type="match status" value="1"/>
</dbReference>
<dbReference type="Gene3D" id="2.40.110.10">
    <property type="entry name" value="Butyryl-CoA Dehydrogenase, subunit A, domain 2"/>
    <property type="match status" value="1"/>
</dbReference>
<dbReference type="InterPro" id="IPR036250">
    <property type="entry name" value="AcylCo_DH-like_C"/>
</dbReference>
<feature type="domain" description="Acyl-CoA oxidase/dehydrogenase middle" evidence="12">
    <location>
        <begin position="124"/>
        <end position="216"/>
    </location>
</feature>
<comment type="pathway">
    <text evidence="2">Siderophore biosynthesis; mycobactin biosynthesis.</text>
</comment>
<comment type="function">
    <text evidence="7">Catalyzes the dehydrogenation at the alpha-beta position of ACP-bound acyl chains. This results in the introduction of a double bond in the lipidic chain, which is further transferred to the epsilon-amino group of lysine residue in the mycobactin core by MbtK.</text>
</comment>
<evidence type="ECO:0000256" key="8">
    <source>
        <dbReference type="ARBA" id="ARBA00040394"/>
    </source>
</evidence>
<dbReference type="Gene3D" id="1.10.540.10">
    <property type="entry name" value="Acyl-CoA dehydrogenase/oxidase, N-terminal domain"/>
    <property type="match status" value="1"/>
</dbReference>
<evidence type="ECO:0000313" key="14">
    <source>
        <dbReference type="EMBL" id="SBT38757.1"/>
    </source>
</evidence>
<feature type="domain" description="Acyl-CoA dehydrogenase/oxidase C-terminal" evidence="11">
    <location>
        <begin position="233"/>
        <end position="382"/>
    </location>
</feature>
<evidence type="ECO:0000256" key="2">
    <source>
        <dbReference type="ARBA" id="ARBA00005102"/>
    </source>
</evidence>
<dbReference type="GO" id="GO:0050660">
    <property type="term" value="F:flavin adenine dinucleotide binding"/>
    <property type="evidence" value="ECO:0007669"/>
    <property type="project" value="InterPro"/>
</dbReference>
<dbReference type="GO" id="GO:0003995">
    <property type="term" value="F:acyl-CoA dehydrogenase activity"/>
    <property type="evidence" value="ECO:0007669"/>
    <property type="project" value="TreeGrafter"/>
</dbReference>
<comment type="similarity">
    <text evidence="3 10">Belongs to the acyl-CoA dehydrogenase family.</text>
</comment>
<dbReference type="AlphaFoldDB" id="A0A1A8Z4M7"/>
<dbReference type="InterPro" id="IPR009100">
    <property type="entry name" value="AcylCoA_DH/oxidase_NM_dom_sf"/>
</dbReference>
<evidence type="ECO:0000256" key="1">
    <source>
        <dbReference type="ARBA" id="ARBA00001974"/>
    </source>
</evidence>
<name>A0A1A8Z4M7_9ACTN</name>
<dbReference type="InterPro" id="IPR009075">
    <property type="entry name" value="AcylCo_DH/oxidase_C"/>
</dbReference>
<feature type="domain" description="Acyl-CoA dehydrogenase/oxidase N-terminal" evidence="13">
    <location>
        <begin position="15"/>
        <end position="120"/>
    </location>
</feature>
<reference evidence="15" key="1">
    <citation type="submission" date="2016-06" db="EMBL/GenBank/DDBJ databases">
        <authorList>
            <person name="Varghese N."/>
            <person name="Submissions Spin"/>
        </authorList>
    </citation>
    <scope>NUCLEOTIDE SEQUENCE [LARGE SCALE GENOMIC DNA]</scope>
    <source>
        <strain evidence="15">DSM 44815</strain>
    </source>
</reference>
<dbReference type="Pfam" id="PF02770">
    <property type="entry name" value="Acyl-CoA_dh_M"/>
    <property type="match status" value="1"/>
</dbReference>
<evidence type="ECO:0000256" key="7">
    <source>
        <dbReference type="ARBA" id="ARBA00037085"/>
    </source>
</evidence>
<dbReference type="InterPro" id="IPR037069">
    <property type="entry name" value="AcylCoA_DH/ox_N_sf"/>
</dbReference>
<dbReference type="InterPro" id="IPR006091">
    <property type="entry name" value="Acyl-CoA_Oxase/DH_mid-dom"/>
</dbReference>
<dbReference type="RefSeq" id="WP_231921306.1">
    <property type="nucleotide sequence ID" value="NZ_LT594323.1"/>
</dbReference>
<dbReference type="GO" id="GO:0033539">
    <property type="term" value="P:fatty acid beta-oxidation using acyl-CoA dehydrogenase"/>
    <property type="evidence" value="ECO:0007669"/>
    <property type="project" value="TreeGrafter"/>
</dbReference>
<accession>A0A1A8Z4M7</accession>
<dbReference type="SUPFAM" id="SSF56645">
    <property type="entry name" value="Acyl-CoA dehydrogenase NM domain-like"/>
    <property type="match status" value="1"/>
</dbReference>
<dbReference type="PANTHER" id="PTHR48083:SF20">
    <property type="entry name" value="LONG-CHAIN SPECIFIC ACYL-COA DEHYDROGENASE, MITOCHONDRIAL"/>
    <property type="match status" value="1"/>
</dbReference>
<keyword evidence="4 10" id="KW-0285">Flavoprotein</keyword>
<gene>
    <name evidence="14" type="ORF">GA0070611_0665</name>
</gene>
<proteinExistence type="inferred from homology"/>
<evidence type="ECO:0000256" key="4">
    <source>
        <dbReference type="ARBA" id="ARBA00022630"/>
    </source>
</evidence>
<dbReference type="InterPro" id="IPR013786">
    <property type="entry name" value="AcylCoA_DH/ox_N"/>
</dbReference>
<dbReference type="PATRIC" id="fig|261654.4.peg.674"/>
<evidence type="ECO:0000259" key="13">
    <source>
        <dbReference type="Pfam" id="PF02771"/>
    </source>
</evidence>
<dbReference type="Gene3D" id="1.20.140.10">
    <property type="entry name" value="Butyryl-CoA Dehydrogenase, subunit A, domain 3"/>
    <property type="match status" value="1"/>
</dbReference>
<evidence type="ECO:0000256" key="10">
    <source>
        <dbReference type="RuleBase" id="RU362125"/>
    </source>
</evidence>
<dbReference type="CDD" id="cd00567">
    <property type="entry name" value="ACAD"/>
    <property type="match status" value="1"/>
</dbReference>
<dbReference type="STRING" id="261654.GA0070611_0665"/>
<dbReference type="InterPro" id="IPR050741">
    <property type="entry name" value="Acyl-CoA_dehydrogenase"/>
</dbReference>
<dbReference type="Proteomes" id="UP000199385">
    <property type="component" value="Chromosome I"/>
</dbReference>